<dbReference type="InterPro" id="IPR036388">
    <property type="entry name" value="WH-like_DNA-bd_sf"/>
</dbReference>
<evidence type="ECO:0000313" key="2">
    <source>
        <dbReference type="EMBL" id="GIE53821.1"/>
    </source>
</evidence>
<dbReference type="Proteomes" id="UP000647172">
    <property type="component" value="Unassembled WGS sequence"/>
</dbReference>
<sequence>MPDADVTASVLGRVIVQAGRVLDTPFVEVMDRYGMTRNAWWLLTELYRSRHEPEATIGEHARRSGLAASSATIATELLTARRLTRRRRPKDNRRTTVVTITPAGTAFVEAVRADLEKAVAGLYEIFGAEDRQLLHDLLVRVIEAEDMIPGGRRHAAAAGMAI</sequence>
<dbReference type="InterPro" id="IPR000835">
    <property type="entry name" value="HTH_MarR-typ"/>
</dbReference>
<dbReference type="EMBL" id="BOMQ01000090">
    <property type="protein sequence ID" value="GIE53821.1"/>
    <property type="molecule type" value="Genomic_DNA"/>
</dbReference>
<proteinExistence type="predicted"/>
<evidence type="ECO:0000313" key="3">
    <source>
        <dbReference type="Proteomes" id="UP000647172"/>
    </source>
</evidence>
<accession>A0A919JR83</accession>
<organism evidence="2 3">
    <name type="scientific">Actinoplanes nipponensis</name>
    <dbReference type="NCBI Taxonomy" id="135950"/>
    <lineage>
        <taxon>Bacteria</taxon>
        <taxon>Bacillati</taxon>
        <taxon>Actinomycetota</taxon>
        <taxon>Actinomycetes</taxon>
        <taxon>Micromonosporales</taxon>
        <taxon>Micromonosporaceae</taxon>
        <taxon>Actinoplanes</taxon>
    </lineage>
</organism>
<dbReference type="GO" id="GO:0006950">
    <property type="term" value="P:response to stress"/>
    <property type="evidence" value="ECO:0007669"/>
    <property type="project" value="TreeGrafter"/>
</dbReference>
<dbReference type="PANTHER" id="PTHR33164">
    <property type="entry name" value="TRANSCRIPTIONAL REGULATOR, MARR FAMILY"/>
    <property type="match status" value="1"/>
</dbReference>
<name>A0A919JR83_9ACTN</name>
<dbReference type="PROSITE" id="PS50995">
    <property type="entry name" value="HTH_MARR_2"/>
    <property type="match status" value="1"/>
</dbReference>
<dbReference type="RefSeq" id="WP_203776158.1">
    <property type="nucleotide sequence ID" value="NZ_BOMQ01000090.1"/>
</dbReference>
<dbReference type="PANTHER" id="PTHR33164:SF43">
    <property type="entry name" value="HTH-TYPE TRANSCRIPTIONAL REPRESSOR YETL"/>
    <property type="match status" value="1"/>
</dbReference>
<feature type="domain" description="HTH marR-type" evidence="1">
    <location>
        <begin position="8"/>
        <end position="143"/>
    </location>
</feature>
<dbReference type="Gene3D" id="1.10.10.10">
    <property type="entry name" value="Winged helix-like DNA-binding domain superfamily/Winged helix DNA-binding domain"/>
    <property type="match status" value="1"/>
</dbReference>
<gene>
    <name evidence="2" type="ORF">Ani05nite_73550</name>
</gene>
<dbReference type="InterPro" id="IPR039422">
    <property type="entry name" value="MarR/SlyA-like"/>
</dbReference>
<dbReference type="InterPro" id="IPR036390">
    <property type="entry name" value="WH_DNA-bd_sf"/>
</dbReference>
<dbReference type="SMART" id="SM00347">
    <property type="entry name" value="HTH_MARR"/>
    <property type="match status" value="1"/>
</dbReference>
<keyword evidence="3" id="KW-1185">Reference proteome</keyword>
<dbReference type="GO" id="GO:0003700">
    <property type="term" value="F:DNA-binding transcription factor activity"/>
    <property type="evidence" value="ECO:0007669"/>
    <property type="project" value="InterPro"/>
</dbReference>
<comment type="caution">
    <text evidence="2">The sequence shown here is derived from an EMBL/GenBank/DDBJ whole genome shotgun (WGS) entry which is preliminary data.</text>
</comment>
<dbReference type="AlphaFoldDB" id="A0A919JR83"/>
<evidence type="ECO:0000259" key="1">
    <source>
        <dbReference type="PROSITE" id="PS50995"/>
    </source>
</evidence>
<reference evidence="2" key="1">
    <citation type="submission" date="2021-01" db="EMBL/GenBank/DDBJ databases">
        <title>Whole genome shotgun sequence of Actinoplanes nipponensis NBRC 14063.</title>
        <authorList>
            <person name="Komaki H."/>
            <person name="Tamura T."/>
        </authorList>
    </citation>
    <scope>NUCLEOTIDE SEQUENCE</scope>
    <source>
        <strain evidence="2">NBRC 14063</strain>
    </source>
</reference>
<dbReference type="SUPFAM" id="SSF46785">
    <property type="entry name" value="Winged helix' DNA-binding domain"/>
    <property type="match status" value="1"/>
</dbReference>
<protein>
    <recommendedName>
        <fullName evidence="1">HTH marR-type domain-containing protein</fullName>
    </recommendedName>
</protein>